<reference evidence="7" key="3">
    <citation type="submission" date="2021-06" db="EMBL/GenBank/DDBJ databases">
        <title>Genomic Description and Analysis of Intracellular Bacteria, Candidatus Berkiella cookevillensis and Candidatus Berkiella aquae.</title>
        <authorList>
            <person name="Kidane D.T."/>
            <person name="Mehari Y.T."/>
            <person name="Rice F.C."/>
            <person name="Arivett B.A."/>
            <person name="Farone A.L."/>
            <person name="Berk S.G."/>
            <person name="Farone M.B."/>
        </authorList>
    </citation>
    <scope>NUCLEOTIDE SEQUENCE</scope>
    <source>
        <strain evidence="7">CC99</strain>
    </source>
</reference>
<gene>
    <name evidence="6" type="primary">hycD</name>
    <name evidence="6" type="ORF">CC99x_00732</name>
    <name evidence="7" type="ORF">CC99x_007890</name>
</gene>
<evidence type="ECO:0000313" key="6">
    <source>
        <dbReference type="EMBL" id="KRG19210.1"/>
    </source>
</evidence>
<keyword evidence="4 5" id="KW-0472">Membrane</keyword>
<comment type="caution">
    <text evidence="6">The sequence shown here is derived from an EMBL/GenBank/DDBJ whole genome shotgun (WGS) entry which is preliminary data.</text>
</comment>
<organism evidence="6">
    <name type="scientific">Candidatus Berkiella cookevillensis</name>
    <dbReference type="NCBI Taxonomy" id="437022"/>
    <lineage>
        <taxon>Bacteria</taxon>
        <taxon>Pseudomonadati</taxon>
        <taxon>Pseudomonadota</taxon>
        <taxon>Gammaproteobacteria</taxon>
        <taxon>Candidatus Berkiellales</taxon>
        <taxon>Candidatus Berkiellaceae</taxon>
        <taxon>Candidatus Berkiella</taxon>
    </lineage>
</organism>
<dbReference type="AlphaFoldDB" id="A0A0Q9YPK4"/>
<dbReference type="GO" id="GO:0016829">
    <property type="term" value="F:lyase activity"/>
    <property type="evidence" value="ECO:0007669"/>
    <property type="project" value="UniProtKB-KW"/>
</dbReference>
<dbReference type="RefSeq" id="WP_057623790.1">
    <property type="nucleotide sequence ID" value="NZ_LKHV02000001.1"/>
</dbReference>
<evidence type="ECO:0000256" key="4">
    <source>
        <dbReference type="ARBA" id="ARBA00023136"/>
    </source>
</evidence>
<protein>
    <submittedName>
        <fullName evidence="6">Formate hydrogenlyase subunit 4</fullName>
    </submittedName>
    <submittedName>
        <fullName evidence="7">NADH-quinone oxidoreductase subunit H</fullName>
        <ecNumber evidence="7">1.6.5.11</ecNumber>
    </submittedName>
</protein>
<feature type="transmembrane region" description="Helical" evidence="5">
    <location>
        <begin position="97"/>
        <end position="119"/>
    </location>
</feature>
<keyword evidence="3 5" id="KW-1133">Transmembrane helix</keyword>
<sequence length="315" mass="35253">MEIVLVVFQALFVLMISPLVMGWLNNCRLWLQNKSAPGIFQPYRNLRKLFQKETLVAHHASIIYRVTPYIQIGCMVFAAMLIPIFSVNLFASNAADLIALAGLFGFARFFLALAGMDIGTSFGNLGSRREMFVSFLAEPCLLMIFFGVSLLANSTSLSTVSTYLITHPLQIYPSLVFMFFAFLIVMLAENSRLPVDNPSTHLELTMIHEAMILEYSGRHLALIQWSCDLKFVIYSLIGISIFMPWGIPIAITPLSFFIGLISCVIKLFLGATFIVCLESTMAKLRIFRVTEFLSIGFLLAVLGILLHLLLTLRVS</sequence>
<dbReference type="EMBL" id="LKHV01000003">
    <property type="protein sequence ID" value="KRG19210.1"/>
    <property type="molecule type" value="Genomic_DNA"/>
</dbReference>
<proteinExistence type="predicted"/>
<dbReference type="EMBL" id="LKHV02000001">
    <property type="protein sequence ID" value="MCS5708824.1"/>
    <property type="molecule type" value="Genomic_DNA"/>
</dbReference>
<dbReference type="STRING" id="437022.CC99x_00732"/>
<evidence type="ECO:0000256" key="3">
    <source>
        <dbReference type="ARBA" id="ARBA00022989"/>
    </source>
</evidence>
<dbReference type="PATRIC" id="fig|1590042.3.peg.752"/>
<feature type="transmembrane region" description="Helical" evidence="5">
    <location>
        <begin position="231"/>
        <end position="251"/>
    </location>
</feature>
<reference evidence="7" key="2">
    <citation type="journal article" date="2016" name="Genome Announc.">
        <title>Draft Genome Sequences of Two Novel Amoeba-Resistant Intranuclear Bacteria, 'Candidatus Berkiella cookevillensis' and 'Candidatus Berkiella aquae'.</title>
        <authorList>
            <person name="Mehari Y.T."/>
            <person name="Arivett B.A."/>
            <person name="Farone A.L."/>
            <person name="Gunderson J.H."/>
            <person name="Farone M.B."/>
        </authorList>
    </citation>
    <scope>NUCLEOTIDE SEQUENCE</scope>
    <source>
        <strain evidence="7">CC99</strain>
    </source>
</reference>
<keyword evidence="7" id="KW-0560">Oxidoreductase</keyword>
<name>A0A0Q9YPK4_9GAMM</name>
<dbReference type="PANTHER" id="PTHR43359:SF1">
    <property type="entry name" value="FORMATE HYDROGENLYASE SUBUNIT 4-RELATED"/>
    <property type="match status" value="1"/>
</dbReference>
<feature type="transmembrane region" description="Helical" evidence="5">
    <location>
        <begin position="257"/>
        <end position="277"/>
    </location>
</feature>
<feature type="transmembrane region" description="Helical" evidence="5">
    <location>
        <begin position="289"/>
        <end position="310"/>
    </location>
</feature>
<dbReference type="Proteomes" id="UP000051494">
    <property type="component" value="Unassembled WGS sequence"/>
</dbReference>
<reference evidence="6" key="1">
    <citation type="submission" date="2015-09" db="EMBL/GenBank/DDBJ databases">
        <title>Draft Genome Sequences of Two Novel Amoeba-resistant Intranuclear Bacteria, Candidatus Berkiella cookevillensis and Candidatus Berkiella aquae.</title>
        <authorList>
            <person name="Mehari Y.T."/>
            <person name="Arivett B.A."/>
            <person name="Farone A.L."/>
            <person name="Gunderson J.H."/>
            <person name="Farone M.B."/>
        </authorList>
    </citation>
    <scope>NUCLEOTIDE SEQUENCE [LARGE SCALE GENOMIC DNA]</scope>
    <source>
        <strain evidence="6">CC99</strain>
    </source>
</reference>
<dbReference type="GO" id="GO:0005886">
    <property type="term" value="C:plasma membrane"/>
    <property type="evidence" value="ECO:0007669"/>
    <property type="project" value="TreeGrafter"/>
</dbReference>
<feature type="transmembrane region" description="Helical" evidence="5">
    <location>
        <begin position="6"/>
        <end position="24"/>
    </location>
</feature>
<feature type="transmembrane region" description="Helical" evidence="5">
    <location>
        <begin position="131"/>
        <end position="151"/>
    </location>
</feature>
<feature type="transmembrane region" description="Helical" evidence="5">
    <location>
        <begin position="171"/>
        <end position="188"/>
    </location>
</feature>
<comment type="subcellular location">
    <subcellularLocation>
        <location evidence="1">Membrane</location>
        <topology evidence="1">Multi-pass membrane protein</topology>
    </subcellularLocation>
</comment>
<evidence type="ECO:0000313" key="7">
    <source>
        <dbReference type="EMBL" id="MCS5708824.1"/>
    </source>
</evidence>
<feature type="transmembrane region" description="Helical" evidence="5">
    <location>
        <begin position="69"/>
        <end position="91"/>
    </location>
</feature>
<dbReference type="PANTHER" id="PTHR43359">
    <property type="entry name" value="FORMATE HYDROGENLYASE SUBUNIT 4"/>
    <property type="match status" value="1"/>
</dbReference>
<dbReference type="Pfam" id="PF00146">
    <property type="entry name" value="NADHdh"/>
    <property type="match status" value="1"/>
</dbReference>
<evidence type="ECO:0000256" key="1">
    <source>
        <dbReference type="ARBA" id="ARBA00004141"/>
    </source>
</evidence>
<keyword evidence="2 5" id="KW-0812">Transmembrane</keyword>
<dbReference type="GO" id="GO:0016491">
    <property type="term" value="F:oxidoreductase activity"/>
    <property type="evidence" value="ECO:0007669"/>
    <property type="project" value="UniProtKB-KW"/>
</dbReference>
<dbReference type="InterPro" id="IPR001694">
    <property type="entry name" value="NADH_UbQ_OxRdtase_su1/FPO"/>
</dbReference>
<evidence type="ECO:0000313" key="8">
    <source>
        <dbReference type="Proteomes" id="UP000051494"/>
    </source>
</evidence>
<evidence type="ECO:0000256" key="5">
    <source>
        <dbReference type="SAM" id="Phobius"/>
    </source>
</evidence>
<keyword evidence="6" id="KW-0456">Lyase</keyword>
<keyword evidence="8" id="KW-1185">Reference proteome</keyword>
<dbReference type="EC" id="1.6.5.11" evidence="7"/>
<evidence type="ECO:0000256" key="2">
    <source>
        <dbReference type="ARBA" id="ARBA00022692"/>
    </source>
</evidence>
<dbReference type="InterPro" id="IPR052561">
    <property type="entry name" value="ComplexI_Subunit1"/>
</dbReference>
<accession>A0A0Q9YPK4</accession>
<dbReference type="OrthoDB" id="9778499at2"/>